<keyword evidence="3" id="KW-1185">Reference proteome</keyword>
<dbReference type="RefSeq" id="WP_203938086.1">
    <property type="nucleotide sequence ID" value="NZ_BAAAGJ010000009.1"/>
</dbReference>
<feature type="chain" id="PRO_5035153612" evidence="1">
    <location>
        <begin position="30"/>
        <end position="327"/>
    </location>
</feature>
<evidence type="ECO:0000313" key="2">
    <source>
        <dbReference type="EMBL" id="GIJ02803.1"/>
    </source>
</evidence>
<feature type="signal peptide" evidence="1">
    <location>
        <begin position="1"/>
        <end position="29"/>
    </location>
</feature>
<accession>A0A8J4DJ22</accession>
<comment type="caution">
    <text evidence="2">The sequence shown here is derived from an EMBL/GenBank/DDBJ whole genome shotgun (WGS) entry which is preliminary data.</text>
</comment>
<reference evidence="2" key="1">
    <citation type="submission" date="2021-01" db="EMBL/GenBank/DDBJ databases">
        <title>Whole genome shotgun sequence of Spirilliplanes yamanashiensis NBRC 15828.</title>
        <authorList>
            <person name="Komaki H."/>
            <person name="Tamura T."/>
        </authorList>
    </citation>
    <scope>NUCLEOTIDE SEQUENCE</scope>
    <source>
        <strain evidence="2">NBRC 15828</strain>
    </source>
</reference>
<evidence type="ECO:0000313" key="3">
    <source>
        <dbReference type="Proteomes" id="UP000652013"/>
    </source>
</evidence>
<keyword evidence="1" id="KW-0732">Signal</keyword>
<dbReference type="Proteomes" id="UP000652013">
    <property type="component" value="Unassembled WGS sequence"/>
</dbReference>
<name>A0A8J4DJ22_9ACTN</name>
<dbReference type="AlphaFoldDB" id="A0A8J4DJ22"/>
<proteinExistence type="predicted"/>
<evidence type="ECO:0000256" key="1">
    <source>
        <dbReference type="SAM" id="SignalP"/>
    </source>
</evidence>
<dbReference type="EMBL" id="BOOY01000014">
    <property type="protein sequence ID" value="GIJ02803.1"/>
    <property type="molecule type" value="Genomic_DNA"/>
</dbReference>
<protein>
    <submittedName>
        <fullName evidence="2">Uncharacterized protein</fullName>
    </submittedName>
</protein>
<gene>
    <name evidence="2" type="ORF">Sya03_21550</name>
</gene>
<organism evidence="2 3">
    <name type="scientific">Spirilliplanes yamanashiensis</name>
    <dbReference type="NCBI Taxonomy" id="42233"/>
    <lineage>
        <taxon>Bacteria</taxon>
        <taxon>Bacillati</taxon>
        <taxon>Actinomycetota</taxon>
        <taxon>Actinomycetes</taxon>
        <taxon>Micromonosporales</taxon>
        <taxon>Micromonosporaceae</taxon>
        <taxon>Spirilliplanes</taxon>
    </lineage>
</organism>
<sequence length="327" mass="33734">MPLVRTLAALATAACLTAGVLVAPGAAYAADVVTSLTAGEMENALAGVGTTTGAASADGWRSDMSITRGSMAMSAHYAVDAATRLGLSRLEFDGDLFTRVFAGGRGTYDYITDSRTRAVVTMMKRPGVRYMFGADTSVDVSDGDDFFGPSPLTVLTEDAAHAGTRTVHDDGSADFAFTADGSAVQLAVDAAGVLTRVDVTDPEVAAVLTFGYGPQVIALPTAAQTISVDSLARGAHYYAMAGIISATAREGAARARRAAKGGNVDVESLRKAVKREVSGSNRDAGFALVKIKNVRGGVKVGATNPWTGRTVAYTVKASGRKVVVKRL</sequence>